<gene>
    <name evidence="2" type="ORF">GCK72_007038</name>
</gene>
<dbReference type="KEGG" id="crq:GCK72_007038"/>
<sequence>MSHEQPQIDDQVTETPQIPGLPSLKAQLKAKQEVFDSLLKQATKQMLQSCVNGSSFEDMRKFVQKTQENLVNMLVFKQQADEEACSLVNTAINKTIVVEEEKKLVLVENEKLREKHTDLFKKSEALEKKNRELTENFKNGVQCLRTELLEASKKDVKAANERHEKLETALKKCWKTCSGEEDEPASKKMKTEE</sequence>
<feature type="coiled-coil region" evidence="1">
    <location>
        <begin position="109"/>
        <end position="169"/>
    </location>
</feature>
<name>A0A6A5HGF2_CAERE</name>
<dbReference type="CTD" id="9803967"/>
<evidence type="ECO:0000256" key="1">
    <source>
        <dbReference type="SAM" id="Coils"/>
    </source>
</evidence>
<evidence type="ECO:0000313" key="2">
    <source>
        <dbReference type="EMBL" id="KAF1767080.1"/>
    </source>
</evidence>
<keyword evidence="1" id="KW-0175">Coiled coil</keyword>
<dbReference type="RefSeq" id="XP_053590144.1">
    <property type="nucleotide sequence ID" value="XM_053725950.1"/>
</dbReference>
<dbReference type="EMBL" id="WUAV01000002">
    <property type="protein sequence ID" value="KAF1767080.1"/>
    <property type="molecule type" value="Genomic_DNA"/>
</dbReference>
<organism evidence="2 3">
    <name type="scientific">Caenorhabditis remanei</name>
    <name type="common">Caenorhabditis vulgaris</name>
    <dbReference type="NCBI Taxonomy" id="31234"/>
    <lineage>
        <taxon>Eukaryota</taxon>
        <taxon>Metazoa</taxon>
        <taxon>Ecdysozoa</taxon>
        <taxon>Nematoda</taxon>
        <taxon>Chromadorea</taxon>
        <taxon>Rhabditida</taxon>
        <taxon>Rhabditina</taxon>
        <taxon>Rhabditomorpha</taxon>
        <taxon>Rhabditoidea</taxon>
        <taxon>Rhabditidae</taxon>
        <taxon>Peloderinae</taxon>
        <taxon>Caenorhabditis</taxon>
    </lineage>
</organism>
<comment type="caution">
    <text evidence="2">The sequence shown here is derived from an EMBL/GenBank/DDBJ whole genome shotgun (WGS) entry which is preliminary data.</text>
</comment>
<protein>
    <submittedName>
        <fullName evidence="2">Uncharacterized protein</fullName>
    </submittedName>
</protein>
<evidence type="ECO:0000313" key="3">
    <source>
        <dbReference type="Proteomes" id="UP000483820"/>
    </source>
</evidence>
<dbReference type="GeneID" id="9803967"/>
<dbReference type="Proteomes" id="UP000483820">
    <property type="component" value="Chromosome II"/>
</dbReference>
<proteinExistence type="predicted"/>
<accession>A0A6A5HGF2</accession>
<dbReference type="AlphaFoldDB" id="A0A6A5HGF2"/>
<reference evidence="2 3" key="1">
    <citation type="submission" date="2019-12" db="EMBL/GenBank/DDBJ databases">
        <title>Chromosome-level assembly of the Caenorhabditis remanei genome.</title>
        <authorList>
            <person name="Teterina A.A."/>
            <person name="Willis J.H."/>
            <person name="Phillips P.C."/>
        </authorList>
    </citation>
    <scope>NUCLEOTIDE SEQUENCE [LARGE SCALE GENOMIC DNA]</scope>
    <source>
        <strain evidence="2 3">PX506</strain>
        <tissue evidence="2">Whole organism</tissue>
    </source>
</reference>